<proteinExistence type="predicted"/>
<dbReference type="InterPro" id="IPR039297">
    <property type="entry name" value="COX7a"/>
</dbReference>
<keyword evidence="2" id="KW-0999">Mitochondrion inner membrane</keyword>
<name>A0A371CBM7_YARLL</name>
<dbReference type="AlphaFoldDB" id="A0A371CBM7"/>
<dbReference type="Proteomes" id="UP000256601">
    <property type="component" value="Unassembled WGS sequence"/>
</dbReference>
<keyword evidence="3" id="KW-0496">Mitochondrion</keyword>
<dbReference type="VEuPathDB" id="FungiDB:YALI0_E12628g"/>
<evidence type="ECO:0000256" key="4">
    <source>
        <dbReference type="ARBA" id="ARBA00023136"/>
    </source>
</evidence>
<reference evidence="5 6" key="1">
    <citation type="submission" date="2018-07" db="EMBL/GenBank/DDBJ databases">
        <title>Draft Genome Assemblies for Five Robust Yarrowia lipolytica Strains Exhibiting High Lipid Production and Pentose Sugar Utilization and Sugar Alcohol Secretion from Undetoxified Lignocellulosic Biomass Hydrolysates.</title>
        <authorList>
            <consortium name="DOE Joint Genome Institute"/>
            <person name="Walker C."/>
            <person name="Ryu S."/>
            <person name="Na H."/>
            <person name="Zane M."/>
            <person name="LaButti K."/>
            <person name="Lipzen A."/>
            <person name="Haridas S."/>
            <person name="Barry K."/>
            <person name="Grigoriev I.V."/>
            <person name="Quarterman J."/>
            <person name="Slininger P."/>
            <person name="Dien B."/>
            <person name="Trinh C.T."/>
        </authorList>
    </citation>
    <scope>NUCLEOTIDE SEQUENCE [LARGE SCALE GENOMIC DNA]</scope>
    <source>
        <strain evidence="5 6">YB392</strain>
    </source>
</reference>
<sequence length="64" mass="7405">MVNNVIKNQKLFQSQPNVALWKRHPRSKFLLYPFYACFAVSMGVSVWYTGRTILGIKDEKPASE</sequence>
<dbReference type="OrthoDB" id="5511599at2759"/>
<evidence type="ECO:0000313" key="5">
    <source>
        <dbReference type="EMBL" id="RDW27500.1"/>
    </source>
</evidence>
<dbReference type="Pfam" id="PF02238">
    <property type="entry name" value="COX7a"/>
    <property type="match status" value="1"/>
</dbReference>
<protein>
    <submittedName>
        <fullName evidence="5">Uncharacterized protein</fullName>
    </submittedName>
</protein>
<gene>
    <name evidence="5" type="ORF">B0I71DRAFT_129101</name>
</gene>
<dbReference type="GO" id="GO:0005743">
    <property type="term" value="C:mitochondrial inner membrane"/>
    <property type="evidence" value="ECO:0007669"/>
    <property type="project" value="UniProtKB-SubCell"/>
</dbReference>
<keyword evidence="4" id="KW-0472">Membrane</keyword>
<evidence type="ECO:0000256" key="2">
    <source>
        <dbReference type="ARBA" id="ARBA00022792"/>
    </source>
</evidence>
<organism evidence="5 6">
    <name type="scientific">Yarrowia lipolytica</name>
    <name type="common">Candida lipolytica</name>
    <dbReference type="NCBI Taxonomy" id="4952"/>
    <lineage>
        <taxon>Eukaryota</taxon>
        <taxon>Fungi</taxon>
        <taxon>Dikarya</taxon>
        <taxon>Ascomycota</taxon>
        <taxon>Saccharomycotina</taxon>
        <taxon>Dipodascomycetes</taxon>
        <taxon>Dipodascales</taxon>
        <taxon>Dipodascales incertae sedis</taxon>
        <taxon>Yarrowia</taxon>
    </lineage>
</organism>
<dbReference type="VEuPathDB" id="FungiDB:YALI1_E15606g"/>
<evidence type="ECO:0000256" key="1">
    <source>
        <dbReference type="ARBA" id="ARBA00004273"/>
    </source>
</evidence>
<accession>A0A371CBM7</accession>
<evidence type="ECO:0000313" key="6">
    <source>
        <dbReference type="Proteomes" id="UP000256601"/>
    </source>
</evidence>
<comment type="subcellular location">
    <subcellularLocation>
        <location evidence="1">Mitochondrion inner membrane</location>
    </subcellularLocation>
</comment>
<evidence type="ECO:0000256" key="3">
    <source>
        <dbReference type="ARBA" id="ARBA00023128"/>
    </source>
</evidence>
<dbReference type="EMBL" id="KZ858962">
    <property type="protein sequence ID" value="RDW27500.1"/>
    <property type="molecule type" value="Genomic_DNA"/>
</dbReference>